<evidence type="ECO:0000256" key="1">
    <source>
        <dbReference type="ARBA" id="ARBA00023015"/>
    </source>
</evidence>
<evidence type="ECO:0000256" key="2">
    <source>
        <dbReference type="ARBA" id="ARBA00023125"/>
    </source>
</evidence>
<dbReference type="CDD" id="cd00090">
    <property type="entry name" value="HTH_ARSR"/>
    <property type="match status" value="1"/>
</dbReference>
<dbReference type="GO" id="GO:0003700">
    <property type="term" value="F:DNA-binding transcription factor activity"/>
    <property type="evidence" value="ECO:0007669"/>
    <property type="project" value="InterPro"/>
</dbReference>
<gene>
    <name evidence="5" type="ORF">H9980_02630</name>
</gene>
<proteinExistence type="predicted"/>
<dbReference type="AlphaFoldDB" id="A0A9D1XK09"/>
<protein>
    <submittedName>
        <fullName evidence="5">MarR family transcriptional regulator</fullName>
    </submittedName>
</protein>
<dbReference type="InterPro" id="IPR036390">
    <property type="entry name" value="WH_DNA-bd_sf"/>
</dbReference>
<dbReference type="InterPro" id="IPR036388">
    <property type="entry name" value="WH-like_DNA-bd_sf"/>
</dbReference>
<dbReference type="SMART" id="SM00347">
    <property type="entry name" value="HTH_MARR"/>
    <property type="match status" value="1"/>
</dbReference>
<evidence type="ECO:0000313" key="5">
    <source>
        <dbReference type="EMBL" id="HIX80852.1"/>
    </source>
</evidence>
<dbReference type="InterPro" id="IPR023187">
    <property type="entry name" value="Tscrpt_reg_MarR-type_CS"/>
</dbReference>
<evidence type="ECO:0000256" key="3">
    <source>
        <dbReference type="ARBA" id="ARBA00023163"/>
    </source>
</evidence>
<dbReference type="PROSITE" id="PS50995">
    <property type="entry name" value="HTH_MARR_2"/>
    <property type="match status" value="1"/>
</dbReference>
<dbReference type="PROSITE" id="PS01117">
    <property type="entry name" value="HTH_MARR_1"/>
    <property type="match status" value="1"/>
</dbReference>
<dbReference type="InterPro" id="IPR000835">
    <property type="entry name" value="HTH_MarR-typ"/>
</dbReference>
<keyword evidence="3" id="KW-0804">Transcription</keyword>
<comment type="caution">
    <text evidence="5">The sequence shown here is derived from an EMBL/GenBank/DDBJ whole genome shotgun (WGS) entry which is preliminary data.</text>
</comment>
<accession>A0A9D1XK09</accession>
<dbReference type="Gene3D" id="1.10.10.10">
    <property type="entry name" value="Winged helix-like DNA-binding domain superfamily/Winged helix DNA-binding domain"/>
    <property type="match status" value="1"/>
</dbReference>
<dbReference type="Pfam" id="PF01047">
    <property type="entry name" value="MarR"/>
    <property type="match status" value="1"/>
</dbReference>
<dbReference type="PANTHER" id="PTHR42756">
    <property type="entry name" value="TRANSCRIPTIONAL REGULATOR, MARR"/>
    <property type="match status" value="1"/>
</dbReference>
<keyword evidence="2" id="KW-0238">DNA-binding</keyword>
<keyword evidence="1" id="KW-0805">Transcription regulation</keyword>
<dbReference type="GO" id="GO:0003677">
    <property type="term" value="F:DNA binding"/>
    <property type="evidence" value="ECO:0007669"/>
    <property type="project" value="UniProtKB-KW"/>
</dbReference>
<sequence>MTDLSFDDIQAIIVKFKSLNKTMHYTLMKETEEFGMSPEQTRLLLILKSHQNITQKVLAKKLNITKATLSVRLQRLEKMGYVSKTQDKKDKRNYIINITENGEIFFQAATKVMQKKAMSIFDGVSKEQIMVINDVIDIMKKNIERCKGEQ</sequence>
<dbReference type="Proteomes" id="UP000886724">
    <property type="component" value="Unassembled WGS sequence"/>
</dbReference>
<evidence type="ECO:0000259" key="4">
    <source>
        <dbReference type="PROSITE" id="PS50995"/>
    </source>
</evidence>
<dbReference type="PRINTS" id="PR00598">
    <property type="entry name" value="HTHMARR"/>
</dbReference>
<dbReference type="SUPFAM" id="SSF46785">
    <property type="entry name" value="Winged helix' DNA-binding domain"/>
    <property type="match status" value="1"/>
</dbReference>
<dbReference type="PANTHER" id="PTHR42756:SF1">
    <property type="entry name" value="TRANSCRIPTIONAL REPRESSOR OF EMRAB OPERON"/>
    <property type="match status" value="1"/>
</dbReference>
<dbReference type="EMBL" id="DXET01000067">
    <property type="protein sequence ID" value="HIX80852.1"/>
    <property type="molecule type" value="Genomic_DNA"/>
</dbReference>
<name>A0A9D1XK09_9FIRM</name>
<feature type="domain" description="HTH marR-type" evidence="4">
    <location>
        <begin position="1"/>
        <end position="141"/>
    </location>
</feature>
<dbReference type="InterPro" id="IPR011991">
    <property type="entry name" value="ArsR-like_HTH"/>
</dbReference>
<reference evidence="5" key="2">
    <citation type="submission" date="2021-04" db="EMBL/GenBank/DDBJ databases">
        <authorList>
            <person name="Gilroy R."/>
        </authorList>
    </citation>
    <scope>NUCLEOTIDE SEQUENCE</scope>
    <source>
        <strain evidence="5">ChiGjej1B1-14440</strain>
    </source>
</reference>
<evidence type="ECO:0000313" key="6">
    <source>
        <dbReference type="Proteomes" id="UP000886724"/>
    </source>
</evidence>
<organism evidence="5 6">
    <name type="scientific">Candidatus Erysipelatoclostridium merdavium</name>
    <dbReference type="NCBI Taxonomy" id="2838566"/>
    <lineage>
        <taxon>Bacteria</taxon>
        <taxon>Bacillati</taxon>
        <taxon>Bacillota</taxon>
        <taxon>Erysipelotrichia</taxon>
        <taxon>Erysipelotrichales</taxon>
        <taxon>Erysipelotrichales incertae sedis</taxon>
    </lineage>
</organism>
<reference evidence="5" key="1">
    <citation type="journal article" date="2021" name="PeerJ">
        <title>Extensive microbial diversity within the chicken gut microbiome revealed by metagenomics and culture.</title>
        <authorList>
            <person name="Gilroy R."/>
            <person name="Ravi A."/>
            <person name="Getino M."/>
            <person name="Pursley I."/>
            <person name="Horton D.L."/>
            <person name="Alikhan N.F."/>
            <person name="Baker D."/>
            <person name="Gharbi K."/>
            <person name="Hall N."/>
            <person name="Watson M."/>
            <person name="Adriaenssens E.M."/>
            <person name="Foster-Nyarko E."/>
            <person name="Jarju S."/>
            <person name="Secka A."/>
            <person name="Antonio M."/>
            <person name="Oren A."/>
            <person name="Chaudhuri R.R."/>
            <person name="La Ragione R."/>
            <person name="Hildebrand F."/>
            <person name="Pallen M.J."/>
        </authorList>
    </citation>
    <scope>NUCLEOTIDE SEQUENCE</scope>
    <source>
        <strain evidence="5">ChiGjej1B1-14440</strain>
    </source>
</reference>